<dbReference type="InterPro" id="IPR029067">
    <property type="entry name" value="CDC48_domain_2-like_sf"/>
</dbReference>
<dbReference type="Pfam" id="PF13639">
    <property type="entry name" value="zf-RING_2"/>
    <property type="match status" value="1"/>
</dbReference>
<evidence type="ECO:0000256" key="10">
    <source>
        <dbReference type="PROSITE-ProRule" id="PRU00175"/>
    </source>
</evidence>
<evidence type="ECO:0000256" key="9">
    <source>
        <dbReference type="ARBA" id="ARBA00022840"/>
    </source>
</evidence>
<feature type="domain" description="RING-type" evidence="12">
    <location>
        <begin position="402"/>
        <end position="443"/>
    </location>
</feature>
<sequence>MTEGAKTILEESSADFDAYMFDEHLKPFFESPNGMLQQLEIGGEFMAQGSRFKLVSCFPSKGVVRSNTRIHCVPESANRRPLARVHILPVKDPASGNGSSSSSSASAQADPDSEATFSGTLRPWLQNHMGKHFERGDTFTIPDCTSGTGSFCVVAVDPPEGGLVSTQTAIHCEGPPVRVLSEARFRVVAETIPPRIQHSVGSLSQSSATQLANQYLRPHFMGRPLLISSDDTVIVVGVHFKVASMSPPAQPLQGGTPALVNVRGLSNSPTRGSFPATEVVCDTLTATQAFEGQMPPLLMGPIIGGEGGDDNARHIASWLRQRLLTLSDSLEEGDPRRPQLARLIEDLSGGGGFDVREMLRRLSFQGASDLEIARNTMTWKYKKPGAEEGGEEIDEDDERHSCRICLVTFEEDEDIRCLPCLHRFHSQCIMSWLKQSKACPICKNEITRHMADDDD</sequence>
<feature type="compositionally biased region" description="Low complexity" evidence="11">
    <location>
        <begin position="93"/>
        <end position="110"/>
    </location>
</feature>
<name>A0A0G4GG65_9ALVE</name>
<evidence type="ECO:0000256" key="11">
    <source>
        <dbReference type="SAM" id="MobiDB-lite"/>
    </source>
</evidence>
<dbReference type="GO" id="GO:0061630">
    <property type="term" value="F:ubiquitin protein ligase activity"/>
    <property type="evidence" value="ECO:0007669"/>
    <property type="project" value="UniProtKB-EC"/>
</dbReference>
<evidence type="ECO:0000256" key="5">
    <source>
        <dbReference type="ARBA" id="ARBA00022741"/>
    </source>
</evidence>
<evidence type="ECO:0000256" key="2">
    <source>
        <dbReference type="ARBA" id="ARBA00012483"/>
    </source>
</evidence>
<organism evidence="13">
    <name type="scientific">Chromera velia CCMP2878</name>
    <dbReference type="NCBI Taxonomy" id="1169474"/>
    <lineage>
        <taxon>Eukaryota</taxon>
        <taxon>Sar</taxon>
        <taxon>Alveolata</taxon>
        <taxon>Colpodellida</taxon>
        <taxon>Chromeraceae</taxon>
        <taxon>Chromera</taxon>
    </lineage>
</organism>
<keyword evidence="5" id="KW-0547">Nucleotide-binding</keyword>
<evidence type="ECO:0000256" key="1">
    <source>
        <dbReference type="ARBA" id="ARBA00000900"/>
    </source>
</evidence>
<protein>
    <recommendedName>
        <fullName evidence="2">RING-type E3 ubiquitin transferase</fullName>
        <ecNumber evidence="2">2.3.2.27</ecNumber>
    </recommendedName>
</protein>
<dbReference type="PROSITE" id="PS50089">
    <property type="entry name" value="ZF_RING_2"/>
    <property type="match status" value="1"/>
</dbReference>
<dbReference type="SMART" id="SM00744">
    <property type="entry name" value="RINGv"/>
    <property type="match status" value="1"/>
</dbReference>
<accession>A0A0G4GG65</accession>
<comment type="catalytic activity">
    <reaction evidence="1">
        <text>S-ubiquitinyl-[E2 ubiquitin-conjugating enzyme]-L-cysteine + [acceptor protein]-L-lysine = [E2 ubiquitin-conjugating enzyme]-L-cysteine + N(6)-ubiquitinyl-[acceptor protein]-L-lysine.</text>
        <dbReference type="EC" id="2.3.2.27"/>
    </reaction>
</comment>
<reference evidence="13" key="1">
    <citation type="submission" date="2014-11" db="EMBL/GenBank/DDBJ databases">
        <authorList>
            <person name="Otto D Thomas"/>
            <person name="Naeem Raeece"/>
        </authorList>
    </citation>
    <scope>NUCLEOTIDE SEQUENCE</scope>
</reference>
<evidence type="ECO:0000256" key="6">
    <source>
        <dbReference type="ARBA" id="ARBA00022771"/>
    </source>
</evidence>
<keyword evidence="9" id="KW-0067">ATP-binding</keyword>
<dbReference type="AlphaFoldDB" id="A0A0G4GG65"/>
<keyword evidence="7" id="KW-0833">Ubl conjugation pathway</keyword>
<evidence type="ECO:0000256" key="8">
    <source>
        <dbReference type="ARBA" id="ARBA00022833"/>
    </source>
</evidence>
<dbReference type="SMART" id="SM00184">
    <property type="entry name" value="RING"/>
    <property type="match status" value="1"/>
</dbReference>
<keyword evidence="3" id="KW-0808">Transferase</keyword>
<dbReference type="InterPro" id="IPR045191">
    <property type="entry name" value="MBR1/2-like"/>
</dbReference>
<keyword evidence="4" id="KW-0479">Metal-binding</keyword>
<dbReference type="InterPro" id="IPR013083">
    <property type="entry name" value="Znf_RING/FYVE/PHD"/>
</dbReference>
<evidence type="ECO:0000256" key="7">
    <source>
        <dbReference type="ARBA" id="ARBA00022786"/>
    </source>
</evidence>
<keyword evidence="8" id="KW-0862">Zinc</keyword>
<dbReference type="EC" id="2.3.2.27" evidence="2"/>
<dbReference type="InterPro" id="IPR001841">
    <property type="entry name" value="Znf_RING"/>
</dbReference>
<evidence type="ECO:0000313" key="13">
    <source>
        <dbReference type="EMBL" id="CEM28606.1"/>
    </source>
</evidence>
<dbReference type="EMBL" id="CDMZ01001180">
    <property type="protein sequence ID" value="CEM28606.1"/>
    <property type="molecule type" value="Genomic_DNA"/>
</dbReference>
<proteinExistence type="predicted"/>
<keyword evidence="6 10" id="KW-0863">Zinc-finger</keyword>
<dbReference type="PANTHER" id="PTHR22937:SF65">
    <property type="entry name" value="E3 UBIQUITIN-PROTEIN LIGASE ARK2C"/>
    <property type="match status" value="1"/>
</dbReference>
<feature type="region of interest" description="Disordered" evidence="11">
    <location>
        <begin position="90"/>
        <end position="118"/>
    </location>
</feature>
<evidence type="ECO:0000256" key="4">
    <source>
        <dbReference type="ARBA" id="ARBA00022723"/>
    </source>
</evidence>
<dbReference type="SUPFAM" id="SSF57850">
    <property type="entry name" value="RING/U-box"/>
    <property type="match status" value="1"/>
</dbReference>
<dbReference type="PhylomeDB" id="A0A0G4GG65"/>
<dbReference type="GO" id="GO:0005524">
    <property type="term" value="F:ATP binding"/>
    <property type="evidence" value="ECO:0007669"/>
    <property type="project" value="UniProtKB-KW"/>
</dbReference>
<dbReference type="PANTHER" id="PTHR22937">
    <property type="entry name" value="E3 UBIQUITIN-PROTEIN LIGASE RNF165"/>
    <property type="match status" value="1"/>
</dbReference>
<evidence type="ECO:0000259" key="12">
    <source>
        <dbReference type="PROSITE" id="PS50089"/>
    </source>
</evidence>
<dbReference type="InterPro" id="IPR011016">
    <property type="entry name" value="Znf_RING-CH"/>
</dbReference>
<dbReference type="SUPFAM" id="SSF54585">
    <property type="entry name" value="Cdc48 domain 2-like"/>
    <property type="match status" value="1"/>
</dbReference>
<dbReference type="Gene3D" id="3.30.40.10">
    <property type="entry name" value="Zinc/RING finger domain, C3HC4 (zinc finger)"/>
    <property type="match status" value="1"/>
</dbReference>
<dbReference type="Gene3D" id="3.10.330.10">
    <property type="match status" value="2"/>
</dbReference>
<gene>
    <name evidence="13" type="ORF">Cvel_21763</name>
</gene>
<dbReference type="VEuPathDB" id="CryptoDB:Cvel_21763"/>
<dbReference type="GO" id="GO:0008270">
    <property type="term" value="F:zinc ion binding"/>
    <property type="evidence" value="ECO:0007669"/>
    <property type="project" value="UniProtKB-KW"/>
</dbReference>
<evidence type="ECO:0000256" key="3">
    <source>
        <dbReference type="ARBA" id="ARBA00022679"/>
    </source>
</evidence>